<sequence length="276" mass="30558">MKKRKSILKVFLIALISLVTIGGLSSCGQQTQEKTVKVGINSADTPIWKLIKKKVKKDHINIKIVEFSDYNQPNTALVQNELGINAFQHRFFLSSWNKAHHTNLVAIGNTMIQPMAVYSHKVTNLKAVPNGAKVSLPNDASNEARALELLEQAGLIKLSPAKNNLPSTKNVINNPHNLKFQVLDAAQTAHSLNDVDIAVINGNVAQAAKLKAKDSIYVEKVNHKSKPWVNIIAANKKDRNNPTYKKIVKAYQSEDVLKVIHRLYGPQAVGAWKVKL</sequence>
<evidence type="ECO:0000256" key="4">
    <source>
        <dbReference type="ARBA" id="ARBA00023139"/>
    </source>
</evidence>
<comment type="similarity">
    <text evidence="6">Belongs to the nlpA lipoprotein family.</text>
</comment>
<keyword evidence="2 8" id="KW-0732">Signal</keyword>
<evidence type="ECO:0000256" key="3">
    <source>
        <dbReference type="ARBA" id="ARBA00023136"/>
    </source>
</evidence>
<evidence type="ECO:0000256" key="7">
    <source>
        <dbReference type="PIRSR" id="PIRSR002854-1"/>
    </source>
</evidence>
<gene>
    <name evidence="9" type="primary">plpB</name>
    <name evidence="9" type="ORF">JG30_08620</name>
</gene>
<evidence type="ECO:0000313" key="10">
    <source>
        <dbReference type="Proteomes" id="UP000033558"/>
    </source>
</evidence>
<dbReference type="PROSITE" id="PS51257">
    <property type="entry name" value="PROKAR_LIPOPROTEIN"/>
    <property type="match status" value="1"/>
</dbReference>
<dbReference type="Proteomes" id="UP000033558">
    <property type="component" value="Unassembled WGS sequence"/>
</dbReference>
<dbReference type="HOGENOM" id="CLU_067080_1_0_9"/>
<dbReference type="AlphaFoldDB" id="A0A0F4LT72"/>
<dbReference type="GO" id="GO:0016020">
    <property type="term" value="C:membrane"/>
    <property type="evidence" value="ECO:0007669"/>
    <property type="project" value="UniProtKB-SubCell"/>
</dbReference>
<organism evidence="9 10">
    <name type="scientific">Bombilactobacillus mellifer</name>
    <dbReference type="NCBI Taxonomy" id="1218492"/>
    <lineage>
        <taxon>Bacteria</taxon>
        <taxon>Bacillati</taxon>
        <taxon>Bacillota</taxon>
        <taxon>Bacilli</taxon>
        <taxon>Lactobacillales</taxon>
        <taxon>Lactobacillaceae</taxon>
        <taxon>Bombilactobacillus</taxon>
    </lineage>
</organism>
<dbReference type="EMBL" id="JXJQ01000008">
    <property type="protein sequence ID" value="KJY61810.1"/>
    <property type="molecule type" value="Genomic_DNA"/>
</dbReference>
<dbReference type="OrthoDB" id="9812878at2"/>
<dbReference type="PANTHER" id="PTHR30429:SF3">
    <property type="entry name" value="LIPOPROTEIN"/>
    <property type="match status" value="1"/>
</dbReference>
<dbReference type="PANTHER" id="PTHR30429">
    <property type="entry name" value="D-METHIONINE-BINDING LIPOPROTEIN METQ"/>
    <property type="match status" value="1"/>
</dbReference>
<keyword evidence="3" id="KW-0472">Membrane</keyword>
<evidence type="ECO:0000256" key="2">
    <source>
        <dbReference type="ARBA" id="ARBA00022729"/>
    </source>
</evidence>
<evidence type="ECO:0000256" key="1">
    <source>
        <dbReference type="ARBA" id="ARBA00004635"/>
    </source>
</evidence>
<dbReference type="RefSeq" id="WP_046316493.1">
    <property type="nucleotide sequence ID" value="NZ_JAMBJK010000001.1"/>
</dbReference>
<dbReference type="InterPro" id="IPR004872">
    <property type="entry name" value="Lipoprotein_NlpA"/>
</dbReference>
<comment type="caution">
    <text evidence="9">The sequence shown here is derived from an EMBL/GenBank/DDBJ whole genome shotgun (WGS) entry which is preliminary data.</text>
</comment>
<evidence type="ECO:0000256" key="6">
    <source>
        <dbReference type="PIRNR" id="PIRNR002854"/>
    </source>
</evidence>
<evidence type="ECO:0000256" key="8">
    <source>
        <dbReference type="SAM" id="SignalP"/>
    </source>
</evidence>
<feature type="lipid moiety-binding region" description="S-diacylglycerol cysteine" evidence="7">
    <location>
        <position position="27"/>
    </location>
</feature>
<name>A0A0F4LT72_9LACO</name>
<evidence type="ECO:0000313" key="9">
    <source>
        <dbReference type="EMBL" id="KJY61810.1"/>
    </source>
</evidence>
<protein>
    <recommendedName>
        <fullName evidence="6">Lipoprotein</fullName>
    </recommendedName>
</protein>
<keyword evidence="10" id="KW-1185">Reference proteome</keyword>
<accession>A0A0F4LT72</accession>
<feature type="chain" id="PRO_5038784944" description="Lipoprotein" evidence="8">
    <location>
        <begin position="22"/>
        <end position="276"/>
    </location>
</feature>
<comment type="subcellular location">
    <subcellularLocation>
        <location evidence="1">Membrane</location>
        <topology evidence="1">Lipid-anchor</topology>
    </subcellularLocation>
</comment>
<keyword evidence="4" id="KW-0564">Palmitate</keyword>
<keyword evidence="5 6" id="KW-0449">Lipoprotein</keyword>
<dbReference type="Pfam" id="PF03180">
    <property type="entry name" value="Lipoprotein_9"/>
    <property type="match status" value="1"/>
</dbReference>
<dbReference type="PATRIC" id="fig|1218492.5.peg.1001"/>
<feature type="signal peptide" evidence="8">
    <location>
        <begin position="1"/>
        <end position="21"/>
    </location>
</feature>
<proteinExistence type="inferred from homology"/>
<dbReference type="PIRSF" id="PIRSF002854">
    <property type="entry name" value="MetQ"/>
    <property type="match status" value="1"/>
</dbReference>
<dbReference type="Gene3D" id="3.40.190.10">
    <property type="entry name" value="Periplasmic binding protein-like II"/>
    <property type="match status" value="2"/>
</dbReference>
<reference evidence="9 10" key="1">
    <citation type="submission" date="2015-01" db="EMBL/GenBank/DDBJ databases">
        <title>Comparative genomics of the lactic acid bacteria isolated from the honey bee gut.</title>
        <authorList>
            <person name="Ellegaard K.M."/>
            <person name="Tamarit D."/>
            <person name="Javelind E."/>
            <person name="Olofsson T."/>
            <person name="Andersson S.G."/>
            <person name="Vasquez A."/>
        </authorList>
    </citation>
    <scope>NUCLEOTIDE SEQUENCE [LARGE SCALE GENOMIC DNA]</scope>
    <source>
        <strain evidence="9 10">Bin4</strain>
    </source>
</reference>
<dbReference type="STRING" id="1218492.JG30_08620"/>
<evidence type="ECO:0000256" key="5">
    <source>
        <dbReference type="ARBA" id="ARBA00023288"/>
    </source>
</evidence>
<dbReference type="SUPFAM" id="SSF53850">
    <property type="entry name" value="Periplasmic binding protein-like II"/>
    <property type="match status" value="1"/>
</dbReference>